<reference evidence="1 2" key="1">
    <citation type="submission" date="2024-11" db="EMBL/GenBank/DDBJ databases">
        <title>A near-complete genome assembly of Cinchona calisaya.</title>
        <authorList>
            <person name="Lian D.C."/>
            <person name="Zhao X.W."/>
            <person name="Wei L."/>
        </authorList>
    </citation>
    <scope>NUCLEOTIDE SEQUENCE [LARGE SCALE GENOMIC DNA]</scope>
    <source>
        <tissue evidence="1">Nenye</tissue>
    </source>
</reference>
<accession>A0ABD2YX41</accession>
<dbReference type="EMBL" id="JBJUIK010000011">
    <property type="protein sequence ID" value="KAL3511859.1"/>
    <property type="molecule type" value="Genomic_DNA"/>
</dbReference>
<keyword evidence="2" id="KW-1185">Reference proteome</keyword>
<evidence type="ECO:0000313" key="1">
    <source>
        <dbReference type="EMBL" id="KAL3511859.1"/>
    </source>
</evidence>
<protein>
    <submittedName>
        <fullName evidence="1">Uncharacterized protein</fullName>
    </submittedName>
</protein>
<organism evidence="1 2">
    <name type="scientific">Cinchona calisaya</name>
    <dbReference type="NCBI Taxonomy" id="153742"/>
    <lineage>
        <taxon>Eukaryota</taxon>
        <taxon>Viridiplantae</taxon>
        <taxon>Streptophyta</taxon>
        <taxon>Embryophyta</taxon>
        <taxon>Tracheophyta</taxon>
        <taxon>Spermatophyta</taxon>
        <taxon>Magnoliopsida</taxon>
        <taxon>eudicotyledons</taxon>
        <taxon>Gunneridae</taxon>
        <taxon>Pentapetalae</taxon>
        <taxon>asterids</taxon>
        <taxon>lamiids</taxon>
        <taxon>Gentianales</taxon>
        <taxon>Rubiaceae</taxon>
        <taxon>Cinchonoideae</taxon>
        <taxon>Cinchoneae</taxon>
        <taxon>Cinchona</taxon>
    </lineage>
</organism>
<proteinExistence type="predicted"/>
<name>A0ABD2YX41_9GENT</name>
<comment type="caution">
    <text evidence="1">The sequence shown here is derived from an EMBL/GenBank/DDBJ whole genome shotgun (WGS) entry which is preliminary data.</text>
</comment>
<dbReference type="Proteomes" id="UP001630127">
    <property type="component" value="Unassembled WGS sequence"/>
</dbReference>
<gene>
    <name evidence="1" type="ORF">ACH5RR_024576</name>
</gene>
<evidence type="ECO:0000313" key="2">
    <source>
        <dbReference type="Proteomes" id="UP001630127"/>
    </source>
</evidence>
<sequence>MEEEPLKKSNSLCYRIRCYPEKKYVQKGLFERAENTKWMKVVWPESPCLLSHQKDVASEEEVESRQRDSKDQNFIFLRGSSVRNIIRFRFQTDGETSFVRKAFYRGLKVVSSAFEPIPYNRSVFLRTHDLLFVWSSRAFFGCDGSNPIREHMGNEDCLTFPILGALVCVFIHLPSENKLDPQLSPRPLLGWNFTRLLKRCTESIINYRLILIPLVVRLVILSSNMLGKKPEQGLTPLANTSLSFGLGWHRNWKRT</sequence>
<dbReference type="AlphaFoldDB" id="A0ABD2YX41"/>